<dbReference type="EMBL" id="LR796417">
    <property type="protein sequence ID" value="CAB4142346.1"/>
    <property type="molecule type" value="Genomic_DNA"/>
</dbReference>
<name>A0A6J5MBG9_9CAUD</name>
<proteinExistence type="predicted"/>
<accession>A0A6J5MBG9</accession>
<protein>
    <submittedName>
        <fullName evidence="1">Uncharacterized protein</fullName>
    </submittedName>
</protein>
<gene>
    <name evidence="1" type="ORF">UFOVP437_6</name>
</gene>
<reference evidence="1" key="1">
    <citation type="submission" date="2020-04" db="EMBL/GenBank/DDBJ databases">
        <authorList>
            <person name="Chiriac C."/>
            <person name="Salcher M."/>
            <person name="Ghai R."/>
            <person name="Kavagutti S V."/>
        </authorList>
    </citation>
    <scope>NUCLEOTIDE SEQUENCE</scope>
</reference>
<evidence type="ECO:0000313" key="1">
    <source>
        <dbReference type="EMBL" id="CAB4142346.1"/>
    </source>
</evidence>
<organism evidence="1">
    <name type="scientific">uncultured Caudovirales phage</name>
    <dbReference type="NCBI Taxonomy" id="2100421"/>
    <lineage>
        <taxon>Viruses</taxon>
        <taxon>Duplodnaviria</taxon>
        <taxon>Heunggongvirae</taxon>
        <taxon>Uroviricota</taxon>
        <taxon>Caudoviricetes</taxon>
        <taxon>Peduoviridae</taxon>
        <taxon>Maltschvirus</taxon>
        <taxon>Maltschvirus maltsch</taxon>
    </lineage>
</organism>
<sequence length="76" mass="8874">MDNYEAQKQEIINRHTEQLKDIMVRTSVDTYTQGWKGSEKHFKDAMIKAIVNDGVISTNVDVDHLERIVRIIEETK</sequence>